<protein>
    <recommendedName>
        <fullName evidence="4">RUN domain-containing protein</fullName>
    </recommendedName>
</protein>
<dbReference type="PANTHER" id="PTHR45956">
    <property type="entry name" value="RUN AND FYVE DOMAIN-CONTAINING PROTEIN 2-LIKE PROTEIN"/>
    <property type="match status" value="1"/>
</dbReference>
<dbReference type="CDD" id="cd17681">
    <property type="entry name" value="RUN_RUFY1_like"/>
    <property type="match status" value="1"/>
</dbReference>
<proteinExistence type="predicted"/>
<feature type="transmembrane region" description="Helical" evidence="3">
    <location>
        <begin position="6"/>
        <end position="28"/>
    </location>
</feature>
<organism evidence="5 6">
    <name type="scientific">Tegillarca granosa</name>
    <name type="common">Malaysian cockle</name>
    <name type="synonym">Anadara granosa</name>
    <dbReference type="NCBI Taxonomy" id="220873"/>
    <lineage>
        <taxon>Eukaryota</taxon>
        <taxon>Metazoa</taxon>
        <taxon>Spiralia</taxon>
        <taxon>Lophotrochozoa</taxon>
        <taxon>Mollusca</taxon>
        <taxon>Bivalvia</taxon>
        <taxon>Autobranchia</taxon>
        <taxon>Pteriomorphia</taxon>
        <taxon>Arcoida</taxon>
        <taxon>Arcoidea</taxon>
        <taxon>Arcidae</taxon>
        <taxon>Tegillarca</taxon>
    </lineage>
</organism>
<dbReference type="InterPro" id="IPR037213">
    <property type="entry name" value="Run_dom_sf"/>
</dbReference>
<accession>A0ABQ9FMJ2</accession>
<dbReference type="SUPFAM" id="SSF140741">
    <property type="entry name" value="RUN domain-like"/>
    <property type="match status" value="1"/>
</dbReference>
<keyword evidence="3" id="KW-0472">Membrane</keyword>
<dbReference type="SMART" id="SM00593">
    <property type="entry name" value="RUN"/>
    <property type="match status" value="1"/>
</dbReference>
<evidence type="ECO:0000313" key="5">
    <source>
        <dbReference type="EMBL" id="KAJ8318473.1"/>
    </source>
</evidence>
<evidence type="ECO:0000256" key="3">
    <source>
        <dbReference type="SAM" id="Phobius"/>
    </source>
</evidence>
<sequence>MDNDFIDFKYIRSICIISCYFLLLYLLTAKKGIFSDKRDFWCVLESIEKLAPEAGEITASVRELPHIKTALGKARAWLRLAVMQKRLSDYFKMLIEKKDQVLSEFYESGAMMIEDEGMVIAGLLVGLNVIDCNMCIKEEDLDQPMGVIDFSLYLKESRLNDDVDSPEVESATVTNLQQKMESCTATNALMKEDLAIAKNQILQLQEENELMQTEKKFLSDGHKQQLEAAKQDIDIERETYQTSRAGLDQMCADAKKKMEEETKLRLDVEKELELQIGMKQEMEMALRILEKDIHEKQDTMISLRKQLDEIKGINLEMYQKLQVNLVNSHH</sequence>
<dbReference type="InterPro" id="IPR047335">
    <property type="entry name" value="RUFY1-3"/>
</dbReference>
<dbReference type="Proteomes" id="UP001217089">
    <property type="component" value="Unassembled WGS sequence"/>
</dbReference>
<dbReference type="Gene3D" id="1.20.58.900">
    <property type="match status" value="1"/>
</dbReference>
<reference evidence="5 6" key="1">
    <citation type="submission" date="2022-12" db="EMBL/GenBank/DDBJ databases">
        <title>Chromosome-level genome of Tegillarca granosa.</title>
        <authorList>
            <person name="Kim J."/>
        </authorList>
    </citation>
    <scope>NUCLEOTIDE SEQUENCE [LARGE SCALE GENOMIC DNA]</scope>
    <source>
        <strain evidence="5">Teg-2019</strain>
        <tissue evidence="5">Adductor muscle</tissue>
    </source>
</reference>
<feature type="coiled-coil region" evidence="2">
    <location>
        <begin position="251"/>
        <end position="306"/>
    </location>
</feature>
<dbReference type="InterPro" id="IPR004012">
    <property type="entry name" value="Run_dom"/>
</dbReference>
<keyword evidence="3" id="KW-1133">Transmembrane helix</keyword>
<evidence type="ECO:0000313" key="6">
    <source>
        <dbReference type="Proteomes" id="UP001217089"/>
    </source>
</evidence>
<evidence type="ECO:0000256" key="1">
    <source>
        <dbReference type="ARBA" id="ARBA00023054"/>
    </source>
</evidence>
<evidence type="ECO:0000256" key="2">
    <source>
        <dbReference type="SAM" id="Coils"/>
    </source>
</evidence>
<dbReference type="Gene3D" id="1.20.5.170">
    <property type="match status" value="1"/>
</dbReference>
<keyword evidence="6" id="KW-1185">Reference proteome</keyword>
<dbReference type="PANTHER" id="PTHR45956:SF6">
    <property type="entry name" value="RUN DOMAIN-CONTAINING PROTEIN"/>
    <property type="match status" value="1"/>
</dbReference>
<feature type="coiled-coil region" evidence="2">
    <location>
        <begin position="187"/>
        <end position="214"/>
    </location>
</feature>
<feature type="domain" description="RUN" evidence="4">
    <location>
        <begin position="1"/>
        <end position="139"/>
    </location>
</feature>
<keyword evidence="1 2" id="KW-0175">Coiled coil</keyword>
<comment type="caution">
    <text evidence="5">The sequence shown here is derived from an EMBL/GenBank/DDBJ whole genome shotgun (WGS) entry which is preliminary data.</text>
</comment>
<name>A0ABQ9FMJ2_TEGGR</name>
<dbReference type="PROSITE" id="PS50826">
    <property type="entry name" value="RUN"/>
    <property type="match status" value="1"/>
</dbReference>
<dbReference type="Pfam" id="PF02759">
    <property type="entry name" value="RUN"/>
    <property type="match status" value="1"/>
</dbReference>
<dbReference type="EMBL" id="JARBDR010000214">
    <property type="protein sequence ID" value="KAJ8318473.1"/>
    <property type="molecule type" value="Genomic_DNA"/>
</dbReference>
<evidence type="ECO:0000259" key="4">
    <source>
        <dbReference type="PROSITE" id="PS50826"/>
    </source>
</evidence>
<gene>
    <name evidence="5" type="ORF">KUTeg_003564</name>
</gene>
<keyword evidence="3" id="KW-0812">Transmembrane</keyword>